<reference evidence="1 2" key="1">
    <citation type="submission" date="2020-05" db="EMBL/GenBank/DDBJ databases">
        <authorList>
            <person name="Campoy J."/>
            <person name="Schneeberger K."/>
            <person name="Spophaly S."/>
        </authorList>
    </citation>
    <scope>NUCLEOTIDE SEQUENCE [LARGE SCALE GENOMIC DNA]</scope>
    <source>
        <strain evidence="1">PruArmRojPasFocal</strain>
    </source>
</reference>
<gene>
    <name evidence="1" type="ORF">CURHAP_LOCUS13648</name>
</gene>
<dbReference type="Proteomes" id="UP000507222">
    <property type="component" value="Unassembled WGS sequence"/>
</dbReference>
<organism evidence="1 2">
    <name type="scientific">Prunus armeniaca</name>
    <name type="common">Apricot</name>
    <name type="synonym">Armeniaca vulgaris</name>
    <dbReference type="NCBI Taxonomy" id="36596"/>
    <lineage>
        <taxon>Eukaryota</taxon>
        <taxon>Viridiplantae</taxon>
        <taxon>Streptophyta</taxon>
        <taxon>Embryophyta</taxon>
        <taxon>Tracheophyta</taxon>
        <taxon>Spermatophyta</taxon>
        <taxon>Magnoliopsida</taxon>
        <taxon>eudicotyledons</taxon>
        <taxon>Gunneridae</taxon>
        <taxon>Pentapetalae</taxon>
        <taxon>rosids</taxon>
        <taxon>fabids</taxon>
        <taxon>Rosales</taxon>
        <taxon>Rosaceae</taxon>
        <taxon>Amygdaloideae</taxon>
        <taxon>Amygdaleae</taxon>
        <taxon>Prunus</taxon>
    </lineage>
</organism>
<evidence type="ECO:0000313" key="1">
    <source>
        <dbReference type="EMBL" id="CAB4268917.1"/>
    </source>
</evidence>
<name>A0A6J5U023_PRUAR</name>
<protein>
    <submittedName>
        <fullName evidence="1">Uncharacterized protein</fullName>
    </submittedName>
</protein>
<dbReference type="EMBL" id="CAEKDK010000002">
    <property type="protein sequence ID" value="CAB4268917.1"/>
    <property type="molecule type" value="Genomic_DNA"/>
</dbReference>
<proteinExistence type="predicted"/>
<dbReference type="AlphaFoldDB" id="A0A6J5U023"/>
<sequence>MNNNEDLRTLRYTIEEALIFFKSRCIFDHPLYFVDQYYYLFSEPPEPDFVSEIQPYFPIQMPVVSRCNCDRDFPDRPLPRWFPIFFQSLACAPHEQDVVALLLSSAK</sequence>
<accession>A0A6J5U023</accession>
<evidence type="ECO:0000313" key="2">
    <source>
        <dbReference type="Proteomes" id="UP000507222"/>
    </source>
</evidence>